<dbReference type="EMBL" id="SORZ01000001">
    <property type="protein sequence ID" value="TPW36009.1"/>
    <property type="molecule type" value="Genomic_DNA"/>
</dbReference>
<comment type="caution">
    <text evidence="1">The sequence shown here is derived from an EMBL/GenBank/DDBJ whole genome shotgun (WGS) entry which is preliminary data.</text>
</comment>
<protein>
    <submittedName>
        <fullName evidence="1">Uncharacterized protein</fullName>
    </submittedName>
</protein>
<keyword evidence="2" id="KW-1185">Reference proteome</keyword>
<evidence type="ECO:0000313" key="1">
    <source>
        <dbReference type="EMBL" id="TPW36009.1"/>
    </source>
</evidence>
<dbReference type="Proteomes" id="UP000315037">
    <property type="component" value="Unassembled WGS sequence"/>
</dbReference>
<sequence length="238" mass="26713">MAERILYVPQRQGERLVEEVTITFPWQGWQTPAEKRANVRVLHEKAQALGISRVLDISTKSLHPLGQRLSPFNLSCEVQTPQGNIRTSYESLWNGSKVLEKGGPFPDLFHLPPWESLKDPRHWRRVNGPLIGARLEGKTYEPLSGYDFLYISAAFPILTPQDWMQLSTYGGFTEVTLNPEHSPTCQAGSVALMVALKQRGVLERALESYEVFKATVTQLDTARYAPPEPAPGAQLALF</sequence>
<proteinExistence type="predicted"/>
<gene>
    <name evidence="1" type="ORF">E3202_03630</name>
</gene>
<dbReference type="Pfam" id="PF22397">
    <property type="entry name" value="NADAR-DarT1"/>
    <property type="match status" value="1"/>
</dbReference>
<dbReference type="AlphaFoldDB" id="A0A506URU9"/>
<dbReference type="RefSeq" id="WP_165600369.1">
    <property type="nucleotide sequence ID" value="NZ_SORZ01000001.1"/>
</dbReference>
<evidence type="ECO:0000313" key="2">
    <source>
        <dbReference type="Proteomes" id="UP000315037"/>
    </source>
</evidence>
<organism evidence="1 2">
    <name type="scientific">Oecophyllibacter saccharovorans</name>
    <dbReference type="NCBI Taxonomy" id="2558360"/>
    <lineage>
        <taxon>Bacteria</taxon>
        <taxon>Pseudomonadati</taxon>
        <taxon>Pseudomonadota</taxon>
        <taxon>Alphaproteobacteria</taxon>
        <taxon>Acetobacterales</taxon>
        <taxon>Acetobacteraceae</taxon>
        <taxon>Oecophyllibacter</taxon>
    </lineage>
</organism>
<dbReference type="InterPro" id="IPR053913">
    <property type="entry name" value="NADAR-DarT1"/>
</dbReference>
<accession>A0A506URU9</accession>
<reference evidence="1 2" key="1">
    <citation type="submission" date="2019-03" db="EMBL/GenBank/DDBJ databases">
        <title>The complete genome sequence of Neokomagataea sp. Jb2 NBRC113641.</title>
        <authorList>
            <person name="Chua K.-O."/>
            <person name="Chan K.-G."/>
            <person name="See-Too W.-S."/>
        </authorList>
    </citation>
    <scope>NUCLEOTIDE SEQUENCE [LARGE SCALE GENOMIC DNA]</scope>
    <source>
        <strain evidence="1 2">Jb2</strain>
    </source>
</reference>
<name>A0A506URU9_9PROT</name>